<reference evidence="3" key="1">
    <citation type="submission" date="2021-04" db="EMBL/GenBank/DDBJ databases">
        <title>Draft genome of Fusarium avenaceum strain F156N33, isolated from an atmospheric sample in Virginia.</title>
        <authorList>
            <person name="Yang S."/>
            <person name="Vinatzer B.A."/>
            <person name="Coleman J."/>
        </authorList>
    </citation>
    <scope>NUCLEOTIDE SEQUENCE</scope>
    <source>
        <strain evidence="3">F156N33</strain>
    </source>
</reference>
<dbReference type="EMBL" id="JAGPUO010000011">
    <property type="protein sequence ID" value="KAG5659819.1"/>
    <property type="molecule type" value="Genomic_DNA"/>
</dbReference>
<dbReference type="AlphaFoldDB" id="A0A9P7KS36"/>
<name>A0A9P7KS36_9HYPO</name>
<evidence type="ECO:0000313" key="4">
    <source>
        <dbReference type="Proteomes" id="UP000782241"/>
    </source>
</evidence>
<keyword evidence="4" id="KW-1185">Reference proteome</keyword>
<sequence length="623" mass="70019">MDANDIGSVAKLGAGLSSCLVIHSEVDRKPRRLLPKLVAVVNSTASTLGKIHHLIQENGQVFTEAGMNDIESLTTTCRKIYTGIIIMLVRQTRSVKKDKDTSSLLEEQAEALLSYVTNNVIWSYDSWNWLELRLKYCQHLLTQVKFELLMRYLLGCIANHQLMTKTRAPGDLNTECSLVVHADHVASRWRGHHKHISKKMAIWDKVDSPIPSAKSSVEDLGVTGFLFGKPGKAISKPPSIATTVCDAKPVEVVTPTEVKTPEPATDIEVAVEANNDEQVDNKPVGKDEQSLTNAFKSWLKRLFLADKEEWKDQDLEVWQVDISLQYSGSSSKGHRKLDIDDRQIRSSLAQVTSHRRWRKRPELIEQYGSLDKRVRQRIDKAIDTAKQSSSRERTWIAMSVTNEPFKIRETIQAEASISLFFRLGQEVEPIYILDMGGGKVPFPYESFATFEMMKEMVVKNYAHRYYCVQTGNYIICTEDHAVMVSESWESIRRPGMVLKVMPRTGPIPVSPQPPCMFPPIPNVVTVSSPARPSKPFQPRPPKMKPIHLEMKDTLQVSYPLLPEETFKLGMRELLGLWTNAIDCFVELENDDSSVYWTSSSSSASCSTGSGSGSDSDSDRSIAD</sequence>
<evidence type="ECO:0000259" key="2">
    <source>
        <dbReference type="Pfam" id="PF22893"/>
    </source>
</evidence>
<protein>
    <recommendedName>
        <fullName evidence="2">Ubiquitin-like domain-containing protein</fullName>
    </recommendedName>
</protein>
<organism evidence="3 4">
    <name type="scientific">Fusarium avenaceum</name>
    <dbReference type="NCBI Taxonomy" id="40199"/>
    <lineage>
        <taxon>Eukaryota</taxon>
        <taxon>Fungi</taxon>
        <taxon>Dikarya</taxon>
        <taxon>Ascomycota</taxon>
        <taxon>Pezizomycotina</taxon>
        <taxon>Sordariomycetes</taxon>
        <taxon>Hypocreomycetidae</taxon>
        <taxon>Hypocreales</taxon>
        <taxon>Nectriaceae</taxon>
        <taxon>Fusarium</taxon>
        <taxon>Fusarium tricinctum species complex</taxon>
    </lineage>
</organism>
<accession>A0A9P7KS36</accession>
<dbReference type="Proteomes" id="UP000782241">
    <property type="component" value="Unassembled WGS sequence"/>
</dbReference>
<feature type="region of interest" description="Disordered" evidence="1">
    <location>
        <begin position="597"/>
        <end position="623"/>
    </location>
</feature>
<feature type="compositionally biased region" description="Low complexity" evidence="1">
    <location>
        <begin position="597"/>
        <end position="614"/>
    </location>
</feature>
<dbReference type="InterPro" id="IPR054464">
    <property type="entry name" value="ULD_fung"/>
</dbReference>
<feature type="domain" description="Ubiquitin-like" evidence="2">
    <location>
        <begin position="426"/>
        <end position="499"/>
    </location>
</feature>
<comment type="caution">
    <text evidence="3">The sequence shown here is derived from an EMBL/GenBank/DDBJ whole genome shotgun (WGS) entry which is preliminary data.</text>
</comment>
<evidence type="ECO:0000313" key="3">
    <source>
        <dbReference type="EMBL" id="KAG5659819.1"/>
    </source>
</evidence>
<evidence type="ECO:0000256" key="1">
    <source>
        <dbReference type="SAM" id="MobiDB-lite"/>
    </source>
</evidence>
<dbReference type="Pfam" id="PF22893">
    <property type="entry name" value="ULD_2"/>
    <property type="match status" value="1"/>
</dbReference>
<gene>
    <name evidence="3" type="ORF">KAF25_002378</name>
</gene>
<proteinExistence type="predicted"/>